<dbReference type="RefSeq" id="WP_011761037.1">
    <property type="nucleotide sequence ID" value="NC_008700.1"/>
</dbReference>
<evidence type="ECO:0008006" key="4">
    <source>
        <dbReference type="Google" id="ProtNLM"/>
    </source>
</evidence>
<dbReference type="EMBL" id="CP000507">
    <property type="protein sequence ID" value="ABM01132.1"/>
    <property type="molecule type" value="Genomic_DNA"/>
</dbReference>
<dbReference type="KEGG" id="saz:Sama_2929"/>
<dbReference type="Proteomes" id="UP000009175">
    <property type="component" value="Chromosome"/>
</dbReference>
<accession>A1S9S5</accession>
<gene>
    <name evidence="2" type="ordered locus">Sama_2929</name>
</gene>
<feature type="chain" id="PRO_5002636533" description="Outer membrane protein" evidence="1">
    <location>
        <begin position="20"/>
        <end position="271"/>
    </location>
</feature>
<dbReference type="STRING" id="326297.Sama_2929"/>
<protein>
    <recommendedName>
        <fullName evidence="4">Outer membrane protein</fullName>
    </recommendedName>
</protein>
<evidence type="ECO:0000313" key="2">
    <source>
        <dbReference type="EMBL" id="ABM01132.1"/>
    </source>
</evidence>
<dbReference type="OrthoDB" id="5811837at2"/>
<keyword evidence="1" id="KW-0732">Signal</keyword>
<sequence>MKTSMLLLPLVIGSSVVQAESEPLDWRLSFGVHDFQVESSDTFGAHAAISLDTVTDGGIKLHANLDTYVDRDKDKLDPDHIPIWFQSAYYARGNWLTLSEDLKLDWQLDLRGKRNTVSSVEKQIKFYPSLLLDYARPAYGATATLGMGYYFLEIDDDVPKERGYVRGEFGNDATAWMGDLGGYIMLAPGWRLSGGVEYWADGSETLETNYRAALEVNTPGLYKDSVLTFSMEQSHYNLDHYDKWPKDYEDYLPILPWDTDTLYRLYLTVPW</sequence>
<name>A1S9S5_SHEAM</name>
<reference evidence="2 3" key="1">
    <citation type="submission" date="2006-12" db="EMBL/GenBank/DDBJ databases">
        <title>Complete sequence of Shewanella amazonensis SB2B.</title>
        <authorList>
            <consortium name="US DOE Joint Genome Institute"/>
            <person name="Copeland A."/>
            <person name="Lucas S."/>
            <person name="Lapidus A."/>
            <person name="Barry K."/>
            <person name="Detter J.C."/>
            <person name="Glavina del Rio T."/>
            <person name="Hammon N."/>
            <person name="Israni S."/>
            <person name="Dalin E."/>
            <person name="Tice H."/>
            <person name="Pitluck S."/>
            <person name="Munk A.C."/>
            <person name="Brettin T."/>
            <person name="Bruce D."/>
            <person name="Han C."/>
            <person name="Tapia R."/>
            <person name="Gilna P."/>
            <person name="Schmutz J."/>
            <person name="Larimer F."/>
            <person name="Land M."/>
            <person name="Hauser L."/>
            <person name="Kyrpides N."/>
            <person name="Mikhailova N."/>
            <person name="Fredrickson J."/>
            <person name="Richardson P."/>
        </authorList>
    </citation>
    <scope>NUCLEOTIDE SEQUENCE [LARGE SCALE GENOMIC DNA]</scope>
    <source>
        <strain evidence="3">ATCC BAA-1098 / SB2B</strain>
    </source>
</reference>
<dbReference type="eggNOG" id="ENOG5033U6P">
    <property type="taxonomic scope" value="Bacteria"/>
</dbReference>
<dbReference type="HOGENOM" id="CLU_1007938_0_0_6"/>
<evidence type="ECO:0000256" key="1">
    <source>
        <dbReference type="SAM" id="SignalP"/>
    </source>
</evidence>
<proteinExistence type="predicted"/>
<evidence type="ECO:0000313" key="3">
    <source>
        <dbReference type="Proteomes" id="UP000009175"/>
    </source>
</evidence>
<dbReference type="AlphaFoldDB" id="A1S9S5"/>
<keyword evidence="3" id="KW-1185">Reference proteome</keyword>
<feature type="signal peptide" evidence="1">
    <location>
        <begin position="1"/>
        <end position="19"/>
    </location>
</feature>
<organism evidence="2 3">
    <name type="scientific">Shewanella amazonensis (strain ATCC BAA-1098 / SB2B)</name>
    <dbReference type="NCBI Taxonomy" id="326297"/>
    <lineage>
        <taxon>Bacteria</taxon>
        <taxon>Pseudomonadati</taxon>
        <taxon>Pseudomonadota</taxon>
        <taxon>Gammaproteobacteria</taxon>
        <taxon>Alteromonadales</taxon>
        <taxon>Shewanellaceae</taxon>
        <taxon>Shewanella</taxon>
    </lineage>
</organism>